<dbReference type="EMBL" id="LT963408">
    <property type="protein sequence ID" value="SOS35769.1"/>
    <property type="molecule type" value="Genomic_DNA"/>
</dbReference>
<proteinExistence type="predicted"/>
<reference evidence="1 2" key="1">
    <citation type="submission" date="2017-11" db="EMBL/GenBank/DDBJ databases">
        <authorList>
            <person name="Han C.G."/>
        </authorList>
    </citation>
    <scope>NUCLEOTIDE SEQUENCE [LARGE SCALE GENOMIC DNA]</scope>
    <source>
        <strain evidence="1">CFBP6411</strain>
    </source>
</reference>
<name>A0A2K4WIP4_9PSED</name>
<dbReference type="AlphaFoldDB" id="A0A2K4WIP4"/>
<dbReference type="Proteomes" id="UP000238093">
    <property type="component" value="Chromosome I"/>
</dbReference>
<sequence length="657" mass="72823">MAKYYFVRNITFTLSRVRQIHLLSLDNNGVFFKARLDQTLMSKSVFRGMTYRASIVKRGRDLIITALEPGHGVGVLECKALANFLGTQNALPRHIPISGLGKLLADTAVLERCQVRQLLDHENRYVLGNHLGEAQAAQLEYAWEEYQSFQKSVIGIMAQGFDQTTAERMVNCLPVDAGYAMANPLVALPFLEPNDNSILAHPGFGEDTGLRPVWKLLRYLEAQSQAGNTLVNVNEISVGVAAGVGFSDGPVDGYGAVASIFSEGSDDTIEAIRRCEYHGWVVSTEGRVQLSANHRLQHAVRDHLTKICEPFHPSYSQRQIEHAFNRLSAFTPDMFTSDMVDEVALAINSRVLLVRYDNIKSAIEFSQQYCAVYELLTNIVPTSVVAAEARGAIYESELGVAHVPFYAITDHAHEQAIVVHQFNQLPLFEIFQLLAGIGNVVNLVLMIDTTLPTNAAIEQMQRYFSSVDVHVRQQGTLPVQQCLRNISEIEARIEMEDPQRIAVICDCPEISLLLNRRYCSIPGDDKVPKKGDLIRLSPRGLRREDDALIRVISVRSNDLFVSQSLTFRTISADDFARYSWDAGFVLSPNEAIGVALPPVLVFTSANSGSRGSLNGPAFVGNLQAQGVRVIEHCVYEIEEFPKIAPVGTLQRIVPLVE</sequence>
<gene>
    <name evidence="1" type="ORF">CFBP6411_04412</name>
</gene>
<protein>
    <submittedName>
        <fullName evidence="1">Uncharacterized protein</fullName>
    </submittedName>
</protein>
<dbReference type="RefSeq" id="WP_104698660.1">
    <property type="nucleotide sequence ID" value="NZ_LT963408.1"/>
</dbReference>
<organism evidence="1 2">
    <name type="scientific">Pseudomonas syringae group genomosp. 3</name>
    <dbReference type="NCBI Taxonomy" id="251701"/>
    <lineage>
        <taxon>Bacteria</taxon>
        <taxon>Pseudomonadati</taxon>
        <taxon>Pseudomonadota</taxon>
        <taxon>Gammaproteobacteria</taxon>
        <taxon>Pseudomonadales</taxon>
        <taxon>Pseudomonadaceae</taxon>
        <taxon>Pseudomonas</taxon>
    </lineage>
</organism>
<evidence type="ECO:0000313" key="2">
    <source>
        <dbReference type="Proteomes" id="UP000238093"/>
    </source>
</evidence>
<accession>A0A2K4WIP4</accession>
<evidence type="ECO:0000313" key="1">
    <source>
        <dbReference type="EMBL" id="SOS35769.1"/>
    </source>
</evidence>